<evidence type="ECO:0000313" key="3">
    <source>
        <dbReference type="EMBL" id="KAA0159977.1"/>
    </source>
</evidence>
<dbReference type="Proteomes" id="UP000325113">
    <property type="component" value="Unassembled WGS sequence"/>
</dbReference>
<dbReference type="SUPFAM" id="SSF111038">
    <property type="entry name" value="YjbQ-like"/>
    <property type="match status" value="1"/>
</dbReference>
<dbReference type="Proteomes" id="UP000323011">
    <property type="component" value="Unassembled WGS sequence"/>
</dbReference>
<dbReference type="PIRSF" id="PIRSF004681">
    <property type="entry name" value="UCP004681"/>
    <property type="match status" value="1"/>
</dbReference>
<proteinExistence type="inferred from homology"/>
<comment type="caution">
    <text evidence="3">The sequence shown here is derived from an EMBL/GenBank/DDBJ whole genome shotgun (WGS) entry which is preliminary data.</text>
</comment>
<dbReference type="EMBL" id="VLTM01000049">
    <property type="protein sequence ID" value="KAA0159977.1"/>
    <property type="molecule type" value="Genomic_DNA"/>
</dbReference>
<protein>
    <recommendedName>
        <fullName evidence="6">Secondary thiamine-phosphate synthase enzyme</fullName>
    </recommendedName>
</protein>
<gene>
    <name evidence="2" type="ORF">FNF29_02958</name>
    <name evidence="3" type="ORF">FNF31_04622</name>
</gene>
<dbReference type="NCBIfam" id="TIGR00149">
    <property type="entry name" value="TIGR00149_YjbQ"/>
    <property type="match status" value="1"/>
</dbReference>
<comment type="similarity">
    <text evidence="1">Belongs to the UPF0047 family.</text>
</comment>
<reference evidence="4 5" key="1">
    <citation type="submission" date="2019-07" db="EMBL/GenBank/DDBJ databases">
        <title>Genomes of Cafeteria roenbergensis.</title>
        <authorList>
            <person name="Fischer M.G."/>
            <person name="Hackl T."/>
            <person name="Roman M."/>
        </authorList>
    </citation>
    <scope>NUCLEOTIDE SEQUENCE [LARGE SCALE GENOMIC DNA]</scope>
    <source>
        <strain evidence="2 4">BVI</strain>
        <strain evidence="3 5">Cflag</strain>
    </source>
</reference>
<dbReference type="InterPro" id="IPR001602">
    <property type="entry name" value="UPF0047_YjbQ-like"/>
</dbReference>
<dbReference type="EMBL" id="VLTN01000015">
    <property type="protein sequence ID" value="KAA0153570.1"/>
    <property type="molecule type" value="Genomic_DNA"/>
</dbReference>
<evidence type="ECO:0000313" key="4">
    <source>
        <dbReference type="Proteomes" id="UP000323011"/>
    </source>
</evidence>
<dbReference type="PANTHER" id="PTHR30615">
    <property type="entry name" value="UNCHARACTERIZED PROTEIN YJBQ-RELATED"/>
    <property type="match status" value="1"/>
</dbReference>
<name>A0A5A8D5T3_CAFRO</name>
<dbReference type="PROSITE" id="PS01314">
    <property type="entry name" value="UPF0047"/>
    <property type="match status" value="1"/>
</dbReference>
<organism evidence="3 5">
    <name type="scientific">Cafeteria roenbergensis</name>
    <name type="common">Marine flagellate</name>
    <dbReference type="NCBI Taxonomy" id="33653"/>
    <lineage>
        <taxon>Eukaryota</taxon>
        <taxon>Sar</taxon>
        <taxon>Stramenopiles</taxon>
        <taxon>Bigyra</taxon>
        <taxon>Opalozoa</taxon>
        <taxon>Bicosoecida</taxon>
        <taxon>Cafeteriaceae</taxon>
        <taxon>Cafeteria</taxon>
    </lineage>
</organism>
<dbReference type="InterPro" id="IPR035917">
    <property type="entry name" value="YjbQ-like_sf"/>
</dbReference>
<dbReference type="OMA" id="TWQGIFF"/>
<evidence type="ECO:0000313" key="2">
    <source>
        <dbReference type="EMBL" id="KAA0153570.1"/>
    </source>
</evidence>
<dbReference type="AlphaFoldDB" id="A0A5A8D5T3"/>
<dbReference type="PANTHER" id="PTHR30615:SF8">
    <property type="entry name" value="UPF0047 PROTEIN C4A8.02C"/>
    <property type="match status" value="1"/>
</dbReference>
<evidence type="ECO:0008006" key="6">
    <source>
        <dbReference type="Google" id="ProtNLM"/>
    </source>
</evidence>
<sequence length="165" mass="17436">MAWVQRVVRIPAKKRGCHVITDEILKAVPELKDFEVGIANLFLQHTSASITINESWDSDVRPDVSDALDKLAPEDHKGEGLYRHDAEGTDDCPAHIKSTLVGCSLSVPVGRGKLMLGTWQGVWLCEHRDSASSRSIVVTLNGQLRPGAGGGAAAAAGAAASSGRG</sequence>
<dbReference type="Pfam" id="PF01894">
    <property type="entry name" value="YjbQ"/>
    <property type="match status" value="1"/>
</dbReference>
<evidence type="ECO:0000256" key="1">
    <source>
        <dbReference type="ARBA" id="ARBA00005534"/>
    </source>
</evidence>
<accession>A0A5A8D5T3</accession>
<keyword evidence="4" id="KW-1185">Reference proteome</keyword>
<evidence type="ECO:0000313" key="5">
    <source>
        <dbReference type="Proteomes" id="UP000325113"/>
    </source>
</evidence>
<dbReference type="Gene3D" id="2.60.120.460">
    <property type="entry name" value="YjbQ-like"/>
    <property type="match status" value="1"/>
</dbReference>